<organism evidence="2 3">
    <name type="scientific">Nocardioides marinus</name>
    <dbReference type="NCBI Taxonomy" id="374514"/>
    <lineage>
        <taxon>Bacteria</taxon>
        <taxon>Bacillati</taxon>
        <taxon>Actinomycetota</taxon>
        <taxon>Actinomycetes</taxon>
        <taxon>Propionibacteriales</taxon>
        <taxon>Nocardioidaceae</taxon>
        <taxon>Nocardioides</taxon>
    </lineage>
</organism>
<sequence>MDRPAVLLATADPHLLAEVQRLAASVGIGVVPVVDGGGLLRRWQTAPLVLLGADLVPSTADLRPPRRSGVVLVSSGPVPSELLRPALELGVGEVAELPVAGGWLATALADLEHATADGRVVGVLGGAGGAGATTFAAALGQVAARAGGTLVVDADPLGPGVDRVLGLEQVDGVGWEQLAGSHGRLAARDLREGVPRRGHLGVLTWRRAAVPRLPEADQVGEVLAAARRGHEVVVVDLPRLGSVRDQLAAHCDLLVVVVPATVAGVASTVRAVAGLDDPCRAGLVLRGRSADEHAAHRATGLPVLAAMVSQRGMDEAVDLGMGPVRSFRGPLGRAAGTVLDRLRLQGRVAA</sequence>
<dbReference type="PANTHER" id="PTHR43384">
    <property type="entry name" value="SEPTUM SITE-DETERMINING PROTEIN MIND HOMOLOG, CHLOROPLASTIC-RELATED"/>
    <property type="match status" value="1"/>
</dbReference>
<dbReference type="PANTHER" id="PTHR43384:SF11">
    <property type="entry name" value="SEPTUM SITE DETERMINING PROTEIN"/>
    <property type="match status" value="1"/>
</dbReference>
<dbReference type="GO" id="GO:0005829">
    <property type="term" value="C:cytosol"/>
    <property type="evidence" value="ECO:0007669"/>
    <property type="project" value="TreeGrafter"/>
</dbReference>
<accession>A0A7Y9YAB9</accession>
<dbReference type="InterPro" id="IPR027417">
    <property type="entry name" value="P-loop_NTPase"/>
</dbReference>
<keyword evidence="3" id="KW-1185">Reference proteome</keyword>
<dbReference type="InterPro" id="IPR022521">
    <property type="entry name" value="Rv3660c"/>
</dbReference>
<dbReference type="GO" id="GO:0005524">
    <property type="term" value="F:ATP binding"/>
    <property type="evidence" value="ECO:0007669"/>
    <property type="project" value="TreeGrafter"/>
</dbReference>
<protein>
    <submittedName>
        <fullName evidence="2">Secretion/DNA translocation related CpaE-like protein</fullName>
    </submittedName>
</protein>
<dbReference type="AlphaFoldDB" id="A0A7Y9YAB9"/>
<dbReference type="GO" id="GO:0009898">
    <property type="term" value="C:cytoplasmic side of plasma membrane"/>
    <property type="evidence" value="ECO:0007669"/>
    <property type="project" value="TreeGrafter"/>
</dbReference>
<dbReference type="GO" id="GO:0016887">
    <property type="term" value="F:ATP hydrolysis activity"/>
    <property type="evidence" value="ECO:0007669"/>
    <property type="project" value="TreeGrafter"/>
</dbReference>
<comment type="caution">
    <text evidence="2">The sequence shown here is derived from an EMBL/GenBank/DDBJ whole genome shotgun (WGS) entry which is preliminary data.</text>
</comment>
<evidence type="ECO:0000259" key="1">
    <source>
        <dbReference type="Pfam" id="PF26563"/>
    </source>
</evidence>
<name>A0A7Y9YAB9_9ACTN</name>
<feature type="domain" description="Rv3660c-like CheY-like N-terminal" evidence="1">
    <location>
        <begin position="10"/>
        <end position="113"/>
    </location>
</feature>
<gene>
    <name evidence="2" type="ORF">BKA05_000048</name>
</gene>
<dbReference type="SUPFAM" id="SSF52540">
    <property type="entry name" value="P-loop containing nucleoside triphosphate hydrolases"/>
    <property type="match status" value="1"/>
</dbReference>
<proteinExistence type="predicted"/>
<dbReference type="InterPro" id="IPR059050">
    <property type="entry name" value="Rv3660c_N"/>
</dbReference>
<dbReference type="Pfam" id="PF26563">
    <property type="entry name" value="Rv3660c_N"/>
    <property type="match status" value="1"/>
</dbReference>
<dbReference type="EMBL" id="JACBZI010000001">
    <property type="protein sequence ID" value="NYI08533.1"/>
    <property type="molecule type" value="Genomic_DNA"/>
</dbReference>
<reference evidence="2 3" key="1">
    <citation type="submission" date="2020-07" db="EMBL/GenBank/DDBJ databases">
        <title>Sequencing the genomes of 1000 actinobacteria strains.</title>
        <authorList>
            <person name="Klenk H.-P."/>
        </authorList>
    </citation>
    <scope>NUCLEOTIDE SEQUENCE [LARGE SCALE GENOMIC DNA]</scope>
    <source>
        <strain evidence="2 3">DSM 18248</strain>
    </source>
</reference>
<dbReference type="NCBIfam" id="TIGR03815">
    <property type="entry name" value="CpaE_hom_Actino"/>
    <property type="match status" value="1"/>
</dbReference>
<evidence type="ECO:0000313" key="3">
    <source>
        <dbReference type="Proteomes" id="UP000537326"/>
    </source>
</evidence>
<dbReference type="GO" id="GO:0051782">
    <property type="term" value="P:negative regulation of cell division"/>
    <property type="evidence" value="ECO:0007669"/>
    <property type="project" value="TreeGrafter"/>
</dbReference>
<dbReference type="InterPro" id="IPR050625">
    <property type="entry name" value="ParA/MinD_ATPase"/>
</dbReference>
<evidence type="ECO:0000313" key="2">
    <source>
        <dbReference type="EMBL" id="NYI08533.1"/>
    </source>
</evidence>
<dbReference type="RefSeq" id="WP_179529632.1">
    <property type="nucleotide sequence ID" value="NZ_BAAAPP010000002.1"/>
</dbReference>
<dbReference type="Proteomes" id="UP000537326">
    <property type="component" value="Unassembled WGS sequence"/>
</dbReference>
<dbReference type="Gene3D" id="3.40.50.300">
    <property type="entry name" value="P-loop containing nucleotide triphosphate hydrolases"/>
    <property type="match status" value="1"/>
</dbReference>